<dbReference type="Proteomes" id="UP000694863">
    <property type="component" value="Unplaced"/>
</dbReference>
<keyword evidence="2" id="KW-0675">Receptor</keyword>
<evidence type="ECO:0000313" key="2">
    <source>
        <dbReference type="RefSeq" id="XP_045147050.1"/>
    </source>
</evidence>
<proteinExistence type="predicted"/>
<protein>
    <submittedName>
        <fullName evidence="2">Receptor-type tyrosine-protein phosphatase eta</fullName>
    </submittedName>
</protein>
<accession>A0AC55D5M9</accession>
<organism evidence="1 2">
    <name type="scientific">Echinops telfairi</name>
    <name type="common">Lesser hedgehog tenrec</name>
    <dbReference type="NCBI Taxonomy" id="9371"/>
    <lineage>
        <taxon>Eukaryota</taxon>
        <taxon>Metazoa</taxon>
        <taxon>Chordata</taxon>
        <taxon>Craniata</taxon>
        <taxon>Vertebrata</taxon>
        <taxon>Euteleostomi</taxon>
        <taxon>Mammalia</taxon>
        <taxon>Eutheria</taxon>
        <taxon>Afrotheria</taxon>
        <taxon>Tenrecidae</taxon>
        <taxon>Tenrecinae</taxon>
        <taxon>Echinops</taxon>
    </lineage>
</organism>
<gene>
    <name evidence="2" type="primary">PTPRJ</name>
</gene>
<keyword evidence="1" id="KW-1185">Reference proteome</keyword>
<sequence length="1185" mass="130412">MPSFCQVNTAPGPVSNFQVTSVNPTEIGLAWSSTHAQAFRIVTRLDADGEAWRKTDTTSNHSIVIGDLSPGTRYLFEIFPQGPNGAEGPPETVRGQTEPSPVSGLRVVSRGTTEVYLTWTSGNGTANCRMLLEDVGSQNESTQDSVVSIKDLKPGTRLNVTVFLRETRGDPEGDMDANSTLGSSTEKPASSPAAPVDRYRLEPEDSSSSQGSSDTRVWIVGLQPSTAYKATVYPQAEGGTEGQPQAVGFWTKSNSQVFDLHVVNISATSIMLTWKINETLQSSGYSYKIQVAEQTMSFNLTANETRVAIPGLTPCTFYNITVHPVQDGGSEGTPGFLQVYTPPGPVSNFRVTDVSTTEIGLAWSSTHAQAFRIVTRLDADGEAWNKTDTTSNHSIVIGDLSPGTRYLFEIFPQGPNGTEGPPETVRGQTDSSAVFGIRVVYVNTTAMRLEWQSTDQASRYTYHLDIQPEVSTQGTSSREKEITLTGLMPGTLYSITITPEVDSVLGNSSSIADYTRPSSVSNIVISTTTTTATFSWENSDNASSTYMYHLLIVGNNSSRREAITDAGITSATIAELRPGSTYTVEIFPQVGNVTEGASSSESFCTDPEPVEFRCEMVPKQPTLVLTFACPGGSNAGFQLEVNRGDWHNRTYLEACSSSENGTRYRTEVTSLLFATSYNISITTLSCGKNTSSGPSICTTSITDPPPPDEPPKITYFSHNSVKVKFSGFKESSGPIKAYALILTTGKAERPSAEVLKNRYEDFKRGASDTYVTYFISTEERQRAQGSSQDAKYEIDVGNESTTCGYFNGKLEPLGSYRACVAGFTNITFYPQNHGLIDGDQSYVSFSNYSEVVSLPQDPGVICGAVFGCIFGALVIGAVGGFIFWRKKRKDAKNNEVSFSQIKPKKSKLIKVENFEAYFKKQQADSNCGFAEEYEDLKLVGISQPKYAAELAENRGKNRYNNVLPYDFSRVKLSVQTHSTDDYINANYMPGYHSKKDFIATQGPLPNTLKDFWRMVWEKNIYAVIMLTKCVEQGRVQTSENHPLRQFHFTSWPDHGVPDTTDLLINFRYLVRDYMKQSPPETPILVHCSAGVGRTGTFIAIDRLIYQMENENTVDVYGIVYDLRMHRPLMVQTEDQYVFLNQCVLDIIRAQKDSKVDLIYQNTTAMTIYENLSPVPTFGKTNGYIA</sequence>
<dbReference type="RefSeq" id="XP_045147050.1">
    <property type="nucleotide sequence ID" value="XM_045291115.1"/>
</dbReference>
<reference evidence="2" key="1">
    <citation type="submission" date="2025-08" db="UniProtKB">
        <authorList>
            <consortium name="RefSeq"/>
        </authorList>
    </citation>
    <scope>IDENTIFICATION</scope>
</reference>
<evidence type="ECO:0000313" key="1">
    <source>
        <dbReference type="Proteomes" id="UP000694863"/>
    </source>
</evidence>
<name>A0AC55D5M9_ECHTE</name>